<keyword evidence="1" id="KW-1133">Transmembrane helix</keyword>
<evidence type="ECO:0000313" key="2">
    <source>
        <dbReference type="EMBL" id="KRZ34534.1"/>
    </source>
</evidence>
<dbReference type="Proteomes" id="UP000054826">
    <property type="component" value="Unassembled WGS sequence"/>
</dbReference>
<evidence type="ECO:0000313" key="5">
    <source>
        <dbReference type="Proteomes" id="UP000054826"/>
    </source>
</evidence>
<dbReference type="EMBL" id="JYDV01000003">
    <property type="protein sequence ID" value="KRZ45229.1"/>
    <property type="molecule type" value="Genomic_DNA"/>
</dbReference>
<dbReference type="Proteomes" id="UP000054805">
    <property type="component" value="Unassembled WGS sequence"/>
</dbReference>
<dbReference type="EMBL" id="JYDS01000003">
    <property type="protein sequence ID" value="KRZ34534.1"/>
    <property type="molecule type" value="Genomic_DNA"/>
</dbReference>
<keyword evidence="1" id="KW-0472">Membrane</keyword>
<name>A0A0V1KDE0_TRIPS</name>
<evidence type="ECO:0000313" key="3">
    <source>
        <dbReference type="EMBL" id="KRZ45229.1"/>
    </source>
</evidence>
<reference evidence="4 5" key="1">
    <citation type="submission" date="2015-01" db="EMBL/GenBank/DDBJ databases">
        <title>Evolution of Trichinella species and genotypes.</title>
        <authorList>
            <person name="Korhonen P.K."/>
            <person name="Edoardo P."/>
            <person name="Giuseppe L.R."/>
            <person name="Gasser R.B."/>
        </authorList>
    </citation>
    <scope>NUCLEOTIDE SEQUENCE [LARGE SCALE GENOMIC DNA]</scope>
    <source>
        <strain evidence="3">ISS176</strain>
        <strain evidence="2">ISS588</strain>
    </source>
</reference>
<dbReference type="AlphaFoldDB" id="A0A0V1KDE0"/>
<feature type="transmembrane region" description="Helical" evidence="1">
    <location>
        <begin position="12"/>
        <end position="30"/>
    </location>
</feature>
<organism evidence="3 5">
    <name type="scientific">Trichinella pseudospiralis</name>
    <name type="common">Parasitic roundworm</name>
    <dbReference type="NCBI Taxonomy" id="6337"/>
    <lineage>
        <taxon>Eukaryota</taxon>
        <taxon>Metazoa</taxon>
        <taxon>Ecdysozoa</taxon>
        <taxon>Nematoda</taxon>
        <taxon>Enoplea</taxon>
        <taxon>Dorylaimia</taxon>
        <taxon>Trichinellida</taxon>
        <taxon>Trichinellidae</taxon>
        <taxon>Trichinella</taxon>
    </lineage>
</organism>
<comment type="caution">
    <text evidence="3">The sequence shown here is derived from an EMBL/GenBank/DDBJ whole genome shotgun (WGS) entry which is preliminary data.</text>
</comment>
<gene>
    <name evidence="2" type="ORF">T4B_1385</name>
    <name evidence="3" type="ORF">T4C_9028</name>
</gene>
<keyword evidence="4" id="KW-1185">Reference proteome</keyword>
<keyword evidence="1" id="KW-0812">Transmembrane</keyword>
<evidence type="ECO:0000256" key="1">
    <source>
        <dbReference type="SAM" id="Phobius"/>
    </source>
</evidence>
<sequence length="110" mass="12770">MRFLYIKMIRIKLLNSGENVLLIWVLLPWFKSGCNTRGLITQNIFITFKPNVFISYLYFKFVMNRCDVPNTTNSSTKNVAKHQLAVTHDKYKRAIPVPQTTKAQWISSAS</sequence>
<proteinExistence type="predicted"/>
<protein>
    <submittedName>
        <fullName evidence="3">Uncharacterized protein</fullName>
    </submittedName>
</protein>
<evidence type="ECO:0000313" key="4">
    <source>
        <dbReference type="Proteomes" id="UP000054805"/>
    </source>
</evidence>
<accession>A0A0V1KDE0</accession>